<accession>A0A0R1VXT4</accession>
<dbReference type="InterPro" id="IPR040449">
    <property type="entry name" value="Peptidase_S66_N"/>
</dbReference>
<dbReference type="EMBL" id="AZFX01000078">
    <property type="protein sequence ID" value="KRM08699.1"/>
    <property type="molecule type" value="Genomic_DNA"/>
</dbReference>
<comment type="caution">
    <text evidence="2">The sequence shown here is derived from an EMBL/GenBank/DDBJ whole genome shotgun (WGS) entry which is preliminary data.</text>
</comment>
<organism evidence="2 3">
    <name type="scientific">Lapidilactobacillus concavus DSM 17758</name>
    <dbReference type="NCBI Taxonomy" id="1423735"/>
    <lineage>
        <taxon>Bacteria</taxon>
        <taxon>Bacillati</taxon>
        <taxon>Bacillota</taxon>
        <taxon>Bacilli</taxon>
        <taxon>Lactobacillales</taxon>
        <taxon>Lactobacillaceae</taxon>
        <taxon>Lapidilactobacillus</taxon>
    </lineage>
</organism>
<dbReference type="InterPro" id="IPR027478">
    <property type="entry name" value="LdcA_N"/>
</dbReference>
<sequence>MKIGYFTASTPITALSPRRFKRAQAFLNEKGIELVSGSLTGKTDGYRSGSIQARAAEVNALIHDPEVDVIMSTIGGMNTNAILPYLDFTCEQCSNGLRCVYNWRY</sequence>
<dbReference type="PANTHER" id="PTHR30237:SF5">
    <property type="entry name" value="CARBOXYPEPTIDASE VC_A0337-RELATED"/>
    <property type="match status" value="1"/>
</dbReference>
<proteinExistence type="predicted"/>
<evidence type="ECO:0000259" key="1">
    <source>
        <dbReference type="Pfam" id="PF02016"/>
    </source>
</evidence>
<evidence type="ECO:0000313" key="3">
    <source>
        <dbReference type="Proteomes" id="UP000051315"/>
    </source>
</evidence>
<evidence type="ECO:0000313" key="2">
    <source>
        <dbReference type="EMBL" id="KRM08699.1"/>
    </source>
</evidence>
<feature type="domain" description="LD-carboxypeptidase N-terminal" evidence="1">
    <location>
        <begin position="4"/>
        <end position="89"/>
    </location>
</feature>
<dbReference type="AlphaFoldDB" id="A0A0R1VXT4"/>
<dbReference type="Gene3D" id="3.40.50.10740">
    <property type="entry name" value="Class I glutamine amidotransferase-like"/>
    <property type="match status" value="1"/>
</dbReference>
<dbReference type="SUPFAM" id="SSF52317">
    <property type="entry name" value="Class I glutamine amidotransferase-like"/>
    <property type="match status" value="1"/>
</dbReference>
<reference evidence="2 3" key="1">
    <citation type="journal article" date="2015" name="Genome Announc.">
        <title>Expanding the biotechnology potential of lactobacilli through comparative genomics of 213 strains and associated genera.</title>
        <authorList>
            <person name="Sun Z."/>
            <person name="Harris H.M."/>
            <person name="McCann A."/>
            <person name="Guo C."/>
            <person name="Argimon S."/>
            <person name="Zhang W."/>
            <person name="Yang X."/>
            <person name="Jeffery I.B."/>
            <person name="Cooney J.C."/>
            <person name="Kagawa T.F."/>
            <person name="Liu W."/>
            <person name="Song Y."/>
            <person name="Salvetti E."/>
            <person name="Wrobel A."/>
            <person name="Rasinkangas P."/>
            <person name="Parkhill J."/>
            <person name="Rea M.C."/>
            <person name="O'Sullivan O."/>
            <person name="Ritari J."/>
            <person name="Douillard F.P."/>
            <person name="Paul Ross R."/>
            <person name="Yang R."/>
            <person name="Briner A.E."/>
            <person name="Felis G.E."/>
            <person name="de Vos W.M."/>
            <person name="Barrangou R."/>
            <person name="Klaenhammer T.R."/>
            <person name="Caufield P.W."/>
            <person name="Cui Y."/>
            <person name="Zhang H."/>
            <person name="O'Toole P.W."/>
        </authorList>
    </citation>
    <scope>NUCLEOTIDE SEQUENCE [LARGE SCALE GENOMIC DNA]</scope>
    <source>
        <strain evidence="2 3">DSM 17758</strain>
    </source>
</reference>
<dbReference type="InterPro" id="IPR003507">
    <property type="entry name" value="S66_fam"/>
</dbReference>
<dbReference type="PANTHER" id="PTHR30237">
    <property type="entry name" value="MURAMOYLTETRAPEPTIDE CARBOXYPEPTIDASE"/>
    <property type="match status" value="1"/>
</dbReference>
<dbReference type="PATRIC" id="fig|1423735.3.peg.311"/>
<dbReference type="InterPro" id="IPR029062">
    <property type="entry name" value="Class_I_gatase-like"/>
</dbReference>
<dbReference type="OrthoDB" id="9807329at2"/>
<gene>
    <name evidence="2" type="ORF">FC15_GL000305</name>
</gene>
<name>A0A0R1VXT4_9LACO</name>
<dbReference type="STRING" id="1423735.FC15_GL000305"/>
<keyword evidence="3" id="KW-1185">Reference proteome</keyword>
<protein>
    <recommendedName>
        <fullName evidence="1">LD-carboxypeptidase N-terminal domain-containing protein</fullName>
    </recommendedName>
</protein>
<dbReference type="Pfam" id="PF02016">
    <property type="entry name" value="Peptidase_S66"/>
    <property type="match status" value="1"/>
</dbReference>
<dbReference type="Proteomes" id="UP000051315">
    <property type="component" value="Unassembled WGS sequence"/>
</dbReference>